<dbReference type="Proteomes" id="UP000886611">
    <property type="component" value="Unassembled WGS sequence"/>
</dbReference>
<evidence type="ECO:0000256" key="4">
    <source>
        <dbReference type="ARBA" id="ARBA00022741"/>
    </source>
</evidence>
<feature type="domain" description="Histidine kinase" evidence="10">
    <location>
        <begin position="517"/>
        <end position="653"/>
    </location>
</feature>
<evidence type="ECO:0000256" key="8">
    <source>
        <dbReference type="RuleBase" id="RU366032"/>
    </source>
</evidence>
<dbReference type="GO" id="GO:0004740">
    <property type="term" value="F:pyruvate dehydrogenase (acetyl-transferring) kinase activity"/>
    <property type="evidence" value="ECO:0007669"/>
    <property type="project" value="TreeGrafter"/>
</dbReference>
<dbReference type="Gene3D" id="3.30.565.10">
    <property type="entry name" value="Histidine kinase-like ATPase, C-terminal domain"/>
    <property type="match status" value="1"/>
</dbReference>
<keyword evidence="13" id="KW-1185">Reference proteome</keyword>
<gene>
    <name evidence="12" type="primary">Bckdk_1</name>
    <name evidence="12" type="ORF">GTO96_0002342</name>
</gene>
<keyword evidence="9" id="KW-0472">Membrane</keyword>
<dbReference type="SUPFAM" id="SSF55874">
    <property type="entry name" value="ATPase domain of HSP90 chaperone/DNA topoisomerase II/histidine kinase"/>
    <property type="match status" value="1"/>
</dbReference>
<comment type="caution">
    <text evidence="12">The sequence shown here is derived from an EMBL/GenBank/DDBJ whole genome shotgun (WGS) entry which is preliminary data.</text>
</comment>
<dbReference type="PANTHER" id="PTHR11947">
    <property type="entry name" value="PYRUVATE DEHYDROGENASE KINASE"/>
    <property type="match status" value="1"/>
</dbReference>
<dbReference type="CDD" id="cd16929">
    <property type="entry name" value="HATPase_PDK-like"/>
    <property type="match status" value="1"/>
</dbReference>
<feature type="non-terminal residue" evidence="12">
    <location>
        <position position="661"/>
    </location>
</feature>
<dbReference type="SMART" id="SM00409">
    <property type="entry name" value="IG"/>
    <property type="match status" value="2"/>
</dbReference>
<dbReference type="InterPro" id="IPR005467">
    <property type="entry name" value="His_kinase_dom"/>
</dbReference>
<dbReference type="AlphaFoldDB" id="A0A8X7XAD3"/>
<keyword evidence="5 8" id="KW-0418">Kinase</keyword>
<dbReference type="SUPFAM" id="SSF48726">
    <property type="entry name" value="Immunoglobulin"/>
    <property type="match status" value="2"/>
</dbReference>
<dbReference type="EC" id="2.7.11.-" evidence="8"/>
<keyword evidence="9" id="KW-1133">Transmembrane helix</keyword>
<evidence type="ECO:0000259" key="10">
    <source>
        <dbReference type="PROSITE" id="PS50109"/>
    </source>
</evidence>
<comment type="similarity">
    <text evidence="1 8">Belongs to the PDK/BCKDK protein kinase family.</text>
</comment>
<protein>
    <recommendedName>
        <fullName evidence="8">Protein-serine/threonine kinase</fullName>
        <ecNumber evidence="8">2.7.11.-</ecNumber>
    </recommendedName>
</protein>
<dbReference type="PROSITE" id="PS50835">
    <property type="entry name" value="IG_LIKE"/>
    <property type="match status" value="1"/>
</dbReference>
<evidence type="ECO:0000313" key="13">
    <source>
        <dbReference type="Proteomes" id="UP000886611"/>
    </source>
</evidence>
<dbReference type="Pfam" id="PF02518">
    <property type="entry name" value="HATPase_c"/>
    <property type="match status" value="1"/>
</dbReference>
<evidence type="ECO:0000256" key="9">
    <source>
        <dbReference type="SAM" id="Phobius"/>
    </source>
</evidence>
<sequence length="661" mass="74361">MSDEGRNVIFTCLLVTDKIITSSSISSFELYRDGHLVTSKPMHAVRATTFSVNKASDGSYTCVFRMGQRYSIESAPVTLRDKGETTREPQCADSCQYKCIVLTSPGRLKLNKQSVEEGETVVFRCFGSLGNTNIMSGGHFLLYRNGQPFRKMERTAINEIGILTLERITKTYEGMYSCAHEKENPQNLKFIHDSSSVILEVKESVDSLHLTATKRSSDQGVSVTFTCLVSINARQNIKFSRKGHFELLKNGKVIDSVKDKIVFAATFDLKNVSETEQADYVCVYKDGELSIKSKPISFQARGEMLRNAILIPLALTAVVVLAFLAIGFGVYFKNKAGAARTENEAHSISTMVKSARYLHRELPVRIAHRIKGFRTLPFIIGCNPTILQVIKDLEMDEKYCKLIRQLLDDHKDVVTLLAEGFRESRRHIQDEAVIRQFLDKTLTSRLGIRMLASHHLALHEDKPDFVGIICTRLSPKKSIEKWVDFARRLCEHKYGNAPRVRINGHVAARFPFILMPLDYILPELLKNAMRATMESHMDTPYNVPDIVVTIANNDVDFIIRISDRGGGIPHNILHKVMDFHFTTAESTTQEPRFNSLLGDMVDMVNSGQSSPMHGFGFGLPTSRAYAEYLGGSLTIQSLQGIGTDVYLRLRHIDGKEESFRI</sequence>
<dbReference type="Gene3D" id="1.20.140.20">
    <property type="entry name" value="Alpha-ketoacid/pyruvate dehydrogenase kinase, N-terminal domain"/>
    <property type="match status" value="1"/>
</dbReference>
<dbReference type="GO" id="GO:0005759">
    <property type="term" value="C:mitochondrial matrix"/>
    <property type="evidence" value="ECO:0007669"/>
    <property type="project" value="UniProtKB-SubCell"/>
</dbReference>
<proteinExistence type="inferred from homology"/>
<keyword evidence="4 8" id="KW-0547">Nucleotide-binding</keyword>
<dbReference type="SMART" id="SM00387">
    <property type="entry name" value="HATPase_c"/>
    <property type="match status" value="1"/>
</dbReference>
<keyword evidence="9" id="KW-0812">Transmembrane</keyword>
<dbReference type="InterPro" id="IPR036179">
    <property type="entry name" value="Ig-like_dom_sf"/>
</dbReference>
<dbReference type="InterPro" id="IPR036890">
    <property type="entry name" value="HATPase_C_sf"/>
</dbReference>
<dbReference type="InterPro" id="IPR013783">
    <property type="entry name" value="Ig-like_fold"/>
</dbReference>
<accession>A0A8X7XAD3</accession>
<dbReference type="InterPro" id="IPR003594">
    <property type="entry name" value="HATPase_dom"/>
</dbReference>
<evidence type="ECO:0000256" key="7">
    <source>
        <dbReference type="ARBA" id="ARBA00023128"/>
    </source>
</evidence>
<dbReference type="InterPro" id="IPR039028">
    <property type="entry name" value="BCKD/PDK"/>
</dbReference>
<keyword evidence="7 8" id="KW-0496">Mitochondrion</keyword>
<dbReference type="InterPro" id="IPR018955">
    <property type="entry name" value="BCDHK/PDK_N"/>
</dbReference>
<keyword evidence="2" id="KW-0597">Phosphoprotein</keyword>
<evidence type="ECO:0000259" key="11">
    <source>
        <dbReference type="PROSITE" id="PS50835"/>
    </source>
</evidence>
<dbReference type="InterPro" id="IPR036784">
    <property type="entry name" value="AK/P_DHK_N_sf"/>
</dbReference>
<comment type="subcellular location">
    <subcellularLocation>
        <location evidence="8">Mitochondrion matrix</location>
    </subcellularLocation>
</comment>
<evidence type="ECO:0000256" key="5">
    <source>
        <dbReference type="ARBA" id="ARBA00022777"/>
    </source>
</evidence>
<dbReference type="InterPro" id="IPR007110">
    <property type="entry name" value="Ig-like_dom"/>
</dbReference>
<name>A0A8X7XAD3_POLSE</name>
<evidence type="ECO:0000256" key="3">
    <source>
        <dbReference type="ARBA" id="ARBA00022679"/>
    </source>
</evidence>
<reference evidence="12 13" key="1">
    <citation type="journal article" date="2021" name="Cell">
        <title>Tracing the genetic footprints of vertebrate landing in non-teleost ray-finned fishes.</title>
        <authorList>
            <person name="Bi X."/>
            <person name="Wang K."/>
            <person name="Yang L."/>
            <person name="Pan H."/>
            <person name="Jiang H."/>
            <person name="Wei Q."/>
            <person name="Fang M."/>
            <person name="Yu H."/>
            <person name="Zhu C."/>
            <person name="Cai Y."/>
            <person name="He Y."/>
            <person name="Gan X."/>
            <person name="Zeng H."/>
            <person name="Yu D."/>
            <person name="Zhu Y."/>
            <person name="Jiang H."/>
            <person name="Qiu Q."/>
            <person name="Yang H."/>
            <person name="Zhang Y.E."/>
            <person name="Wang W."/>
            <person name="Zhu M."/>
            <person name="He S."/>
            <person name="Zhang G."/>
        </authorList>
    </citation>
    <scope>NUCLEOTIDE SEQUENCE [LARGE SCALE GENOMIC DNA]</scope>
    <source>
        <strain evidence="12">Bchr_013</strain>
    </source>
</reference>
<evidence type="ECO:0000313" key="12">
    <source>
        <dbReference type="EMBL" id="KAG2464243.1"/>
    </source>
</evidence>
<feature type="transmembrane region" description="Helical" evidence="9">
    <location>
        <begin position="309"/>
        <end position="332"/>
    </location>
</feature>
<feature type="domain" description="Ig-like" evidence="11">
    <location>
        <begin position="1"/>
        <end position="78"/>
    </location>
</feature>
<evidence type="ECO:0000256" key="2">
    <source>
        <dbReference type="ARBA" id="ARBA00022553"/>
    </source>
</evidence>
<dbReference type="GO" id="GO:0005524">
    <property type="term" value="F:ATP binding"/>
    <property type="evidence" value="ECO:0007669"/>
    <property type="project" value="UniProtKB-UniRule"/>
</dbReference>
<keyword evidence="3 8" id="KW-0808">Transferase</keyword>
<dbReference type="PANTHER" id="PTHR11947:SF20">
    <property type="entry name" value="[3-METHYL-2-OXOBUTANOATE DEHYDROGENASE [LIPOAMIDE]] KINASE, MITOCHONDRIAL"/>
    <property type="match status" value="1"/>
</dbReference>
<feature type="non-terminal residue" evidence="12">
    <location>
        <position position="1"/>
    </location>
</feature>
<dbReference type="SUPFAM" id="SSF69012">
    <property type="entry name" value="alpha-ketoacid dehydrogenase kinase, N-terminal domain"/>
    <property type="match status" value="1"/>
</dbReference>
<dbReference type="Gene3D" id="2.60.40.10">
    <property type="entry name" value="Immunoglobulins"/>
    <property type="match status" value="2"/>
</dbReference>
<dbReference type="EMBL" id="JAATIS010003638">
    <property type="protein sequence ID" value="KAG2464243.1"/>
    <property type="molecule type" value="Genomic_DNA"/>
</dbReference>
<evidence type="ECO:0000256" key="6">
    <source>
        <dbReference type="ARBA" id="ARBA00022840"/>
    </source>
</evidence>
<keyword evidence="6 8" id="KW-0067">ATP-binding</keyword>
<dbReference type="GO" id="GO:0010906">
    <property type="term" value="P:regulation of glucose metabolic process"/>
    <property type="evidence" value="ECO:0007669"/>
    <property type="project" value="TreeGrafter"/>
</dbReference>
<organism evidence="12 13">
    <name type="scientific">Polypterus senegalus</name>
    <name type="common">Senegal bichir</name>
    <dbReference type="NCBI Taxonomy" id="55291"/>
    <lineage>
        <taxon>Eukaryota</taxon>
        <taxon>Metazoa</taxon>
        <taxon>Chordata</taxon>
        <taxon>Craniata</taxon>
        <taxon>Vertebrata</taxon>
        <taxon>Euteleostomi</taxon>
        <taxon>Actinopterygii</taxon>
        <taxon>Polypteriformes</taxon>
        <taxon>Polypteridae</taxon>
        <taxon>Polypterus</taxon>
    </lineage>
</organism>
<dbReference type="InterPro" id="IPR003599">
    <property type="entry name" value="Ig_sub"/>
</dbReference>
<dbReference type="PROSITE" id="PS50109">
    <property type="entry name" value="HIS_KIN"/>
    <property type="match status" value="1"/>
</dbReference>
<dbReference type="Pfam" id="PF10436">
    <property type="entry name" value="BCDHK_Adom3"/>
    <property type="match status" value="1"/>
</dbReference>
<evidence type="ECO:0000256" key="1">
    <source>
        <dbReference type="ARBA" id="ARBA00006155"/>
    </source>
</evidence>